<dbReference type="EMBL" id="CADCWC010000185">
    <property type="protein sequence ID" value="CAA9533346.1"/>
    <property type="molecule type" value="Genomic_DNA"/>
</dbReference>
<evidence type="ECO:0000313" key="1">
    <source>
        <dbReference type="EMBL" id="CAA9533346.1"/>
    </source>
</evidence>
<feature type="non-terminal residue" evidence="1">
    <location>
        <position position="1"/>
    </location>
</feature>
<accession>A0A6J4TX67</accession>
<name>A0A6J4TX67_9ACTN</name>
<gene>
    <name evidence="1" type="ORF">AVDCRST_MAG79-1118</name>
</gene>
<evidence type="ECO:0008006" key="2">
    <source>
        <dbReference type="Google" id="ProtNLM"/>
    </source>
</evidence>
<sequence>GVEELLEQLTAHREFIEAEGTLSERRGRNLRNEVLSICAARLRRDLERRLQDDPSFAGLLDEVVARRLDPASAATRILGELDG</sequence>
<organism evidence="1">
    <name type="scientific">uncultured Thermoleophilia bacterium</name>
    <dbReference type="NCBI Taxonomy" id="1497501"/>
    <lineage>
        <taxon>Bacteria</taxon>
        <taxon>Bacillati</taxon>
        <taxon>Actinomycetota</taxon>
        <taxon>Thermoleophilia</taxon>
        <taxon>environmental samples</taxon>
    </lineage>
</organism>
<protein>
    <recommendedName>
        <fullName evidence="2">Methylmalonyl Co-A mutase-associated GTPase MeaB</fullName>
    </recommendedName>
</protein>
<proteinExistence type="predicted"/>
<dbReference type="AlphaFoldDB" id="A0A6J4TX67"/>
<reference evidence="1" key="1">
    <citation type="submission" date="2020-02" db="EMBL/GenBank/DDBJ databases">
        <authorList>
            <person name="Meier V. D."/>
        </authorList>
    </citation>
    <scope>NUCLEOTIDE SEQUENCE</scope>
    <source>
        <strain evidence="1">AVDCRST_MAG79</strain>
    </source>
</reference>